<dbReference type="EMBL" id="BAABID010000004">
    <property type="protein sequence ID" value="GAA4721128.1"/>
    <property type="molecule type" value="Genomic_DNA"/>
</dbReference>
<sequence>MAPLWQSGAVHAYRYAPVDAGRQVRSDGGMSARVRGAGPVTAALLTVVVLVTGACSGGRGGAVPDPPADVTGVVSDVDSAAGPALTGASDDYYEGMALLSEETMVVGTDGREAPPESLEPGADVEVWVADECEESSPVRCVVEVVRIVG</sequence>
<evidence type="ECO:0000313" key="2">
    <source>
        <dbReference type="Proteomes" id="UP001500956"/>
    </source>
</evidence>
<comment type="caution">
    <text evidence="1">The sequence shown here is derived from an EMBL/GenBank/DDBJ whole genome shotgun (WGS) entry which is preliminary data.</text>
</comment>
<accession>A0ABP8Y5I6</accession>
<protein>
    <recommendedName>
        <fullName evidence="3">DUF5666 domain-containing protein</fullName>
    </recommendedName>
</protein>
<keyword evidence="2" id="KW-1185">Reference proteome</keyword>
<dbReference type="Proteomes" id="UP001500956">
    <property type="component" value="Unassembled WGS sequence"/>
</dbReference>
<organism evidence="1 2">
    <name type="scientific">Isoptericola chiayiensis</name>
    <dbReference type="NCBI Taxonomy" id="579446"/>
    <lineage>
        <taxon>Bacteria</taxon>
        <taxon>Bacillati</taxon>
        <taxon>Actinomycetota</taxon>
        <taxon>Actinomycetes</taxon>
        <taxon>Micrococcales</taxon>
        <taxon>Promicromonosporaceae</taxon>
        <taxon>Isoptericola</taxon>
    </lineage>
</organism>
<evidence type="ECO:0000313" key="1">
    <source>
        <dbReference type="EMBL" id="GAA4721128.1"/>
    </source>
</evidence>
<name>A0ABP8Y5I6_9MICO</name>
<gene>
    <name evidence="1" type="ORF">GCM10023216_07770</name>
</gene>
<proteinExistence type="predicted"/>
<evidence type="ECO:0008006" key="3">
    <source>
        <dbReference type="Google" id="ProtNLM"/>
    </source>
</evidence>
<reference evidence="2" key="1">
    <citation type="journal article" date="2019" name="Int. J. Syst. Evol. Microbiol.">
        <title>The Global Catalogue of Microorganisms (GCM) 10K type strain sequencing project: providing services to taxonomists for standard genome sequencing and annotation.</title>
        <authorList>
            <consortium name="The Broad Institute Genomics Platform"/>
            <consortium name="The Broad Institute Genome Sequencing Center for Infectious Disease"/>
            <person name="Wu L."/>
            <person name="Ma J."/>
        </authorList>
    </citation>
    <scope>NUCLEOTIDE SEQUENCE [LARGE SCALE GENOMIC DNA]</scope>
    <source>
        <strain evidence="2">JCM 18063</strain>
    </source>
</reference>